<evidence type="ECO:0000313" key="8">
    <source>
        <dbReference type="Proteomes" id="UP000092460"/>
    </source>
</evidence>
<dbReference type="EnsemblMetazoa" id="GPPI034999-RA">
    <property type="protein sequence ID" value="GPPI034999-PA"/>
    <property type="gene ID" value="GPPI034999"/>
</dbReference>
<comment type="similarity">
    <text evidence="2">Belongs to the CRISP family.</text>
</comment>
<evidence type="ECO:0000259" key="6">
    <source>
        <dbReference type="SMART" id="SM00198"/>
    </source>
</evidence>
<dbReference type="VEuPathDB" id="VectorBase:GPPI034999"/>
<organism evidence="7 8">
    <name type="scientific">Glossina palpalis gambiensis</name>
    <dbReference type="NCBI Taxonomy" id="67801"/>
    <lineage>
        <taxon>Eukaryota</taxon>
        <taxon>Metazoa</taxon>
        <taxon>Ecdysozoa</taxon>
        <taxon>Arthropoda</taxon>
        <taxon>Hexapoda</taxon>
        <taxon>Insecta</taxon>
        <taxon>Pterygota</taxon>
        <taxon>Neoptera</taxon>
        <taxon>Endopterygota</taxon>
        <taxon>Diptera</taxon>
        <taxon>Brachycera</taxon>
        <taxon>Muscomorpha</taxon>
        <taxon>Hippoboscoidea</taxon>
        <taxon>Glossinidae</taxon>
        <taxon>Glossina</taxon>
    </lineage>
</organism>
<evidence type="ECO:0000256" key="3">
    <source>
        <dbReference type="ARBA" id="ARBA00022525"/>
    </source>
</evidence>
<dbReference type="InterPro" id="IPR034763">
    <property type="entry name" value="P14a_insect"/>
</dbReference>
<evidence type="ECO:0000256" key="4">
    <source>
        <dbReference type="ARBA" id="ARBA00022729"/>
    </source>
</evidence>
<accession>A0A1B0BMS6</accession>
<keyword evidence="4 5" id="KW-0732">Signal</keyword>
<dbReference type="Pfam" id="PF00188">
    <property type="entry name" value="CAP"/>
    <property type="match status" value="1"/>
</dbReference>
<feature type="domain" description="SCP" evidence="6">
    <location>
        <begin position="65"/>
        <end position="249"/>
    </location>
</feature>
<keyword evidence="3" id="KW-0964">Secreted</keyword>
<dbReference type="PANTHER" id="PTHR10334">
    <property type="entry name" value="CYSTEINE-RICH SECRETORY PROTEIN-RELATED"/>
    <property type="match status" value="1"/>
</dbReference>
<dbReference type="STRING" id="67801.A0A1B0BMS6"/>
<evidence type="ECO:0000256" key="1">
    <source>
        <dbReference type="ARBA" id="ARBA00004613"/>
    </source>
</evidence>
<feature type="signal peptide" evidence="5">
    <location>
        <begin position="1"/>
        <end position="24"/>
    </location>
</feature>
<dbReference type="InterPro" id="IPR001283">
    <property type="entry name" value="CRISP-related"/>
</dbReference>
<dbReference type="Proteomes" id="UP000092460">
    <property type="component" value="Unassembled WGS sequence"/>
</dbReference>
<dbReference type="CDD" id="cd05380">
    <property type="entry name" value="CAP_euk"/>
    <property type="match status" value="1"/>
</dbReference>
<dbReference type="SUPFAM" id="SSF55797">
    <property type="entry name" value="PR-1-like"/>
    <property type="match status" value="1"/>
</dbReference>
<comment type="subcellular location">
    <subcellularLocation>
        <location evidence="1">Secreted</location>
    </subcellularLocation>
</comment>
<dbReference type="AlphaFoldDB" id="A0A1B0BMS6"/>
<evidence type="ECO:0000256" key="2">
    <source>
        <dbReference type="ARBA" id="ARBA00009923"/>
    </source>
</evidence>
<name>A0A1B0BMS6_9MUSC</name>
<keyword evidence="8" id="KW-1185">Reference proteome</keyword>
<reference evidence="7" key="2">
    <citation type="submission" date="2020-05" db="UniProtKB">
        <authorList>
            <consortium name="EnsemblMetazoa"/>
        </authorList>
    </citation>
    <scope>IDENTIFICATION</scope>
    <source>
        <strain evidence="7">IAEA</strain>
    </source>
</reference>
<dbReference type="SMART" id="SM00198">
    <property type="entry name" value="SCP"/>
    <property type="match status" value="1"/>
</dbReference>
<dbReference type="PIRSF" id="PIRSF038921">
    <property type="entry name" value="P14a"/>
    <property type="match status" value="1"/>
</dbReference>
<dbReference type="InterPro" id="IPR035940">
    <property type="entry name" value="CAP_sf"/>
</dbReference>
<proteinExistence type="inferred from homology"/>
<reference evidence="8" key="1">
    <citation type="submission" date="2015-01" db="EMBL/GenBank/DDBJ databases">
        <authorList>
            <person name="Aksoy S."/>
            <person name="Warren W."/>
            <person name="Wilson R.K."/>
        </authorList>
    </citation>
    <scope>NUCLEOTIDE SEQUENCE [LARGE SCALE GENOMIC DNA]</scope>
    <source>
        <strain evidence="8">IAEA</strain>
    </source>
</reference>
<evidence type="ECO:0000256" key="5">
    <source>
        <dbReference type="SAM" id="SignalP"/>
    </source>
</evidence>
<protein>
    <recommendedName>
        <fullName evidence="6">SCP domain-containing protein</fullName>
    </recommendedName>
</protein>
<dbReference type="EMBL" id="JXJN01017050">
    <property type="status" value="NOT_ANNOTATED_CDS"/>
    <property type="molecule type" value="Genomic_DNA"/>
</dbReference>
<dbReference type="Gene3D" id="3.40.33.10">
    <property type="entry name" value="CAP"/>
    <property type="match status" value="1"/>
</dbReference>
<sequence length="294" mass="34020">MELFASKLLFVIFFLKINNSYGQGEEIDFCDKDLCPYQGQHVACGKNRTFSENCQGEVKLEDMRDYISLILSKHNYYRNQLAGGNVSNLDPAVRMPVMVGLSKLRKTFESTILILFYLIYPKHWDWDLALTAEYNVRTCVFAHDKCRSTKQFHLAGQNIYWSKTTQLNLDTDYFIKDAINMWFEEYKDVDRNVLQAYHNKTKKIGHFTVLVNDRQTVVGCAFLHNILPGRKKMCNVIFTCNYPTNNIRGIGTYKSGPPASECKQRNAEFTNLCDDPIDPNDLNWLTLDKKNVAN</sequence>
<dbReference type="GO" id="GO:0005576">
    <property type="term" value="C:extracellular region"/>
    <property type="evidence" value="ECO:0007669"/>
    <property type="project" value="UniProtKB-SubCell"/>
</dbReference>
<evidence type="ECO:0000313" key="7">
    <source>
        <dbReference type="EnsemblMetazoa" id="GPPI034999-PA"/>
    </source>
</evidence>
<feature type="chain" id="PRO_5008405007" description="SCP domain-containing protein" evidence="5">
    <location>
        <begin position="25"/>
        <end position="294"/>
    </location>
</feature>
<dbReference type="InterPro" id="IPR014044">
    <property type="entry name" value="CAP_dom"/>
</dbReference>